<feature type="active site" description="Proton donor; for delta-elimination activity" evidence="15">
    <location>
        <position position="288"/>
    </location>
</feature>
<dbReference type="GO" id="GO:0008270">
    <property type="term" value="F:zinc ion binding"/>
    <property type="evidence" value="ECO:0007669"/>
    <property type="project" value="UniProtKB-UniRule"/>
</dbReference>
<dbReference type="InterPro" id="IPR012319">
    <property type="entry name" value="FPG_cat"/>
</dbReference>
<evidence type="ECO:0000256" key="4">
    <source>
        <dbReference type="ARBA" id="ARBA00022723"/>
    </source>
</evidence>
<dbReference type="EC" id="4.2.99.18" evidence="15"/>
<evidence type="ECO:0000256" key="13">
    <source>
        <dbReference type="ARBA" id="ARBA00023295"/>
    </source>
</evidence>
<dbReference type="InterPro" id="IPR035937">
    <property type="entry name" value="FPG_N"/>
</dbReference>
<keyword evidence="10 15" id="KW-0234">DNA repair</keyword>
<protein>
    <recommendedName>
        <fullName evidence="15">Formamidopyrimidine-DNA glycosylase</fullName>
        <shortName evidence="15">Fapy-DNA glycosylase</shortName>
        <ecNumber evidence="15">3.2.2.23</ecNumber>
    </recommendedName>
    <alternativeName>
        <fullName evidence="15">DNA-(apurinic or apyrimidinic site) lyase MutM</fullName>
        <shortName evidence="15">AP lyase MutM</shortName>
        <ecNumber evidence="15">4.2.99.18</ecNumber>
    </alternativeName>
</protein>
<evidence type="ECO:0000256" key="3">
    <source>
        <dbReference type="ARBA" id="ARBA00011245"/>
    </source>
</evidence>
<evidence type="ECO:0000256" key="14">
    <source>
        <dbReference type="ARBA" id="ARBA00044632"/>
    </source>
</evidence>
<evidence type="ECO:0000256" key="11">
    <source>
        <dbReference type="ARBA" id="ARBA00023239"/>
    </source>
</evidence>
<keyword evidence="9 15" id="KW-0238">DNA-binding</keyword>
<dbReference type="GO" id="GO:0006979">
    <property type="term" value="P:response to oxidative stress"/>
    <property type="evidence" value="ECO:0007669"/>
    <property type="project" value="UniProtKB-ARBA"/>
</dbReference>
<dbReference type="HOGENOM" id="CLU_038423_1_2_11"/>
<dbReference type="PATRIC" id="fig|1224164.3.peg.1737"/>
<keyword evidence="5 15" id="KW-0227">DNA damage</keyword>
<evidence type="ECO:0000256" key="10">
    <source>
        <dbReference type="ARBA" id="ARBA00023204"/>
    </source>
</evidence>
<feature type="binding site" evidence="15">
    <location>
        <position position="113"/>
    </location>
    <ligand>
        <name>DNA</name>
        <dbReference type="ChEBI" id="CHEBI:16991"/>
    </ligand>
</feature>
<dbReference type="InterPro" id="IPR000214">
    <property type="entry name" value="Znf_DNA_glyclase/AP_lyase"/>
</dbReference>
<dbReference type="Gene3D" id="1.10.8.50">
    <property type="match status" value="1"/>
</dbReference>
<keyword evidence="6 15" id="KW-0863">Zinc-finger</keyword>
<evidence type="ECO:0000256" key="2">
    <source>
        <dbReference type="ARBA" id="ARBA00009409"/>
    </source>
</evidence>
<evidence type="ECO:0000256" key="8">
    <source>
        <dbReference type="ARBA" id="ARBA00022833"/>
    </source>
</evidence>
<dbReference type="InterPro" id="IPR010663">
    <property type="entry name" value="Znf_FPG/IleRS"/>
</dbReference>
<evidence type="ECO:0000259" key="16">
    <source>
        <dbReference type="PROSITE" id="PS51066"/>
    </source>
</evidence>
<dbReference type="Pfam" id="PF06831">
    <property type="entry name" value="H2TH"/>
    <property type="match status" value="1"/>
</dbReference>
<evidence type="ECO:0000256" key="12">
    <source>
        <dbReference type="ARBA" id="ARBA00023268"/>
    </source>
</evidence>
<dbReference type="EMBL" id="CP004353">
    <property type="protein sequence ID" value="AHI23107.1"/>
    <property type="molecule type" value="Genomic_DNA"/>
</dbReference>
<comment type="cofactor">
    <cofactor evidence="15">
        <name>Zn(2+)</name>
        <dbReference type="ChEBI" id="CHEBI:29105"/>
    </cofactor>
    <text evidence="15">Binds 1 zinc ion per subunit.</text>
</comment>
<name>W5Y1N0_9CORY</name>
<organism evidence="18 19">
    <name type="scientific">Corynebacterium vitaeruminis DSM 20294</name>
    <dbReference type="NCBI Taxonomy" id="1224164"/>
    <lineage>
        <taxon>Bacteria</taxon>
        <taxon>Bacillati</taxon>
        <taxon>Actinomycetota</taxon>
        <taxon>Actinomycetes</taxon>
        <taxon>Mycobacteriales</taxon>
        <taxon>Corynebacteriaceae</taxon>
        <taxon>Corynebacterium</taxon>
    </lineage>
</organism>
<evidence type="ECO:0000313" key="18">
    <source>
        <dbReference type="EMBL" id="AHI23107.1"/>
    </source>
</evidence>
<dbReference type="GO" id="GO:0006284">
    <property type="term" value="P:base-excision repair"/>
    <property type="evidence" value="ECO:0007669"/>
    <property type="project" value="InterPro"/>
</dbReference>
<accession>W5Y1N0</accession>
<dbReference type="RefSeq" id="WP_025253124.1">
    <property type="nucleotide sequence ID" value="NZ_CP004353.1"/>
</dbReference>
<dbReference type="GO" id="GO:0003690">
    <property type="term" value="F:double-stranded DNA binding"/>
    <property type="evidence" value="ECO:0007669"/>
    <property type="project" value="UniProtKB-ARBA"/>
</dbReference>
<dbReference type="FunFam" id="1.10.8.50:FF:000003">
    <property type="entry name" value="Formamidopyrimidine-DNA glycosylase"/>
    <property type="match status" value="1"/>
</dbReference>
<comment type="function">
    <text evidence="15">Involved in base excision repair of DNA damaged by oxidation or by mutagenic agents. Acts as DNA glycosylase that recognizes and removes damaged bases. Has a preference for oxidized purines, such as 7,8-dihydro-8-oxoguanine (8-oxoG). Has AP (apurinic/apyrimidinic) lyase activity and introduces nicks in the DNA strand. Cleaves the DNA backbone by beta-delta elimination to generate a single-strand break at the site of the removed base with both 3'- and 5'-phosphates.</text>
</comment>
<dbReference type="GO" id="GO:0034039">
    <property type="term" value="F:8-oxo-7,8-dihydroguanine DNA N-glycosylase activity"/>
    <property type="evidence" value="ECO:0007669"/>
    <property type="project" value="TreeGrafter"/>
</dbReference>
<keyword evidence="11 15" id="KW-0456">Lyase</keyword>
<dbReference type="PANTHER" id="PTHR22993">
    <property type="entry name" value="FORMAMIDOPYRIMIDINE-DNA GLYCOSYLASE"/>
    <property type="match status" value="1"/>
</dbReference>
<keyword evidence="4 15" id="KW-0479">Metal-binding</keyword>
<dbReference type="HAMAP" id="MF_00103">
    <property type="entry name" value="Fapy_DNA_glycosyl"/>
    <property type="match status" value="1"/>
</dbReference>
<dbReference type="NCBIfam" id="TIGR00577">
    <property type="entry name" value="fpg"/>
    <property type="match status" value="1"/>
</dbReference>
<proteinExistence type="inferred from homology"/>
<dbReference type="SUPFAM" id="SSF46946">
    <property type="entry name" value="S13-like H2TH domain"/>
    <property type="match status" value="1"/>
</dbReference>
<dbReference type="PANTHER" id="PTHR22993:SF9">
    <property type="entry name" value="FORMAMIDOPYRIMIDINE-DNA GLYCOSYLASE"/>
    <property type="match status" value="1"/>
</dbReference>
<feature type="binding site" evidence="15">
    <location>
        <position position="132"/>
    </location>
    <ligand>
        <name>DNA</name>
        <dbReference type="ChEBI" id="CHEBI:16991"/>
    </ligand>
</feature>
<dbReference type="InterPro" id="IPR020629">
    <property type="entry name" value="FPG_Glyclase"/>
</dbReference>
<dbReference type="InterPro" id="IPR015886">
    <property type="entry name" value="H2TH_FPG"/>
</dbReference>
<dbReference type="SUPFAM" id="SSF57716">
    <property type="entry name" value="Glucocorticoid receptor-like (DNA-binding domain)"/>
    <property type="match status" value="1"/>
</dbReference>
<comment type="subunit">
    <text evidence="3 15">Monomer.</text>
</comment>
<dbReference type="Pfam" id="PF01149">
    <property type="entry name" value="Fapy_DNA_glyco"/>
    <property type="match status" value="1"/>
</dbReference>
<keyword evidence="12 15" id="KW-0511">Multifunctional enzyme</keyword>
<comment type="catalytic activity">
    <reaction evidence="14 15">
        <text>2'-deoxyribonucleotide-(2'-deoxyribose 5'-phosphate)-2'-deoxyribonucleotide-DNA = a 3'-end 2'-deoxyribonucleotide-(2,3-dehydro-2,3-deoxyribose 5'-phosphate)-DNA + a 5'-end 5'-phospho-2'-deoxyribonucleoside-DNA + H(+)</text>
        <dbReference type="Rhea" id="RHEA:66592"/>
        <dbReference type="Rhea" id="RHEA-COMP:13180"/>
        <dbReference type="Rhea" id="RHEA-COMP:16897"/>
        <dbReference type="Rhea" id="RHEA-COMP:17067"/>
        <dbReference type="ChEBI" id="CHEBI:15378"/>
        <dbReference type="ChEBI" id="CHEBI:136412"/>
        <dbReference type="ChEBI" id="CHEBI:157695"/>
        <dbReference type="ChEBI" id="CHEBI:167181"/>
        <dbReference type="EC" id="4.2.99.18"/>
    </reaction>
</comment>
<dbReference type="AlphaFoldDB" id="W5Y1N0"/>
<evidence type="ECO:0000256" key="6">
    <source>
        <dbReference type="ARBA" id="ARBA00022771"/>
    </source>
</evidence>
<sequence>MPELPEVEVVRRGLEGHVCGARFSTVEVFNPRAIRNFEGGPDQLAGFLSGHEIHEIRRRGKFLWLVLDDGAAMVVHLGMSGQMLIKDAEDIASRYDEPLSPEGAGLDDKNLRHLRIRARLDDGQELWFVDQRTFGFWQPSDLVETFDGVVPEALEHIAPDLLDRNLDIAALARKMKRRRTEIKKLLLDQQVVSGIGNIYADEMLWKAQVHPRQKANRMAIPALQSLLLGGIEVMTAALAKGGTSFDELYVNVNGQSGYFDVELNAYGQQGLPCPRCGTPIVREQFTNRSSHLCPNCQRLH</sequence>
<comment type="similarity">
    <text evidence="2 15">Belongs to the FPG family.</text>
</comment>
<evidence type="ECO:0000256" key="15">
    <source>
        <dbReference type="HAMAP-Rule" id="MF_00103"/>
    </source>
</evidence>
<dbReference type="EC" id="3.2.2.23" evidence="15"/>
<dbReference type="PROSITE" id="PS51068">
    <property type="entry name" value="FPG_CAT"/>
    <property type="match status" value="1"/>
</dbReference>
<dbReference type="STRING" id="1224164.B843_08610"/>
<dbReference type="GO" id="GO:0140078">
    <property type="term" value="F:class I DNA-(apurinic or apyrimidinic site) endonuclease activity"/>
    <property type="evidence" value="ECO:0007669"/>
    <property type="project" value="UniProtKB-EC"/>
</dbReference>
<dbReference type="GO" id="GO:0003684">
    <property type="term" value="F:damaged DNA binding"/>
    <property type="evidence" value="ECO:0007669"/>
    <property type="project" value="InterPro"/>
</dbReference>
<keyword evidence="7 15" id="KW-0378">Hydrolase</keyword>
<evidence type="ECO:0000256" key="1">
    <source>
        <dbReference type="ARBA" id="ARBA00001668"/>
    </source>
</evidence>
<dbReference type="Gene3D" id="3.20.190.10">
    <property type="entry name" value="MutM-like, N-terminal"/>
    <property type="match status" value="1"/>
</dbReference>
<keyword evidence="19" id="KW-1185">Reference proteome</keyword>
<feature type="active site" description="Schiff-base intermediate with DNA" evidence="15">
    <location>
        <position position="2"/>
    </location>
</feature>
<reference evidence="18 19" key="1">
    <citation type="submission" date="2013-02" db="EMBL/GenBank/DDBJ databases">
        <title>The complete genome sequence of Corynebacterium vitaeruminis DSM 20294.</title>
        <authorList>
            <person name="Ruckert C."/>
            <person name="Albersmeier A."/>
            <person name="Kalinowski J."/>
        </authorList>
    </citation>
    <scope>NUCLEOTIDE SEQUENCE [LARGE SCALE GENOMIC DNA]</scope>
    <source>
        <strain evidence="19">ATCC 10234</strain>
    </source>
</reference>
<dbReference type="PROSITE" id="PS51066">
    <property type="entry name" value="ZF_FPG_2"/>
    <property type="match status" value="1"/>
</dbReference>
<dbReference type="CDD" id="cd08966">
    <property type="entry name" value="EcFpg-like_N"/>
    <property type="match status" value="1"/>
</dbReference>
<dbReference type="SMART" id="SM01232">
    <property type="entry name" value="H2TH"/>
    <property type="match status" value="1"/>
</dbReference>
<evidence type="ECO:0000256" key="9">
    <source>
        <dbReference type="ARBA" id="ARBA00023125"/>
    </source>
</evidence>
<keyword evidence="13 15" id="KW-0326">Glycosidase</keyword>
<evidence type="ECO:0000313" key="19">
    <source>
        <dbReference type="Proteomes" id="UP000019222"/>
    </source>
</evidence>
<comment type="catalytic activity">
    <reaction evidence="1 15">
        <text>Hydrolysis of DNA containing ring-opened 7-methylguanine residues, releasing 2,6-diamino-4-hydroxy-5-(N-methyl)formamidopyrimidine.</text>
        <dbReference type="EC" id="3.2.2.23"/>
    </reaction>
</comment>
<feature type="domain" description="Formamidopyrimidine-DNA glycosylase catalytic" evidence="17">
    <location>
        <begin position="2"/>
        <end position="135"/>
    </location>
</feature>
<dbReference type="Proteomes" id="UP000019222">
    <property type="component" value="Chromosome"/>
</dbReference>
<feature type="active site" description="Proton donor" evidence="15">
    <location>
        <position position="3"/>
    </location>
</feature>
<feature type="domain" description="FPG-type" evidence="16">
    <location>
        <begin position="264"/>
        <end position="298"/>
    </location>
</feature>
<dbReference type="Pfam" id="PF06827">
    <property type="entry name" value="zf-FPG_IleRS"/>
    <property type="match status" value="1"/>
</dbReference>
<gene>
    <name evidence="15" type="primary">mutM</name>
    <name evidence="15" type="synonym">fpg</name>
    <name evidence="18" type="ORF">B843_08610</name>
</gene>
<dbReference type="PROSITE" id="PS01242">
    <property type="entry name" value="ZF_FPG_1"/>
    <property type="match status" value="1"/>
</dbReference>
<evidence type="ECO:0000256" key="7">
    <source>
        <dbReference type="ARBA" id="ARBA00022801"/>
    </source>
</evidence>
<dbReference type="NCBIfam" id="NF002211">
    <property type="entry name" value="PRK01103.1"/>
    <property type="match status" value="1"/>
</dbReference>
<feature type="active site" description="Proton donor; for beta-elimination activity" evidence="15">
    <location>
        <position position="61"/>
    </location>
</feature>
<dbReference type="InterPro" id="IPR015887">
    <property type="entry name" value="DNA_glyclase_Znf_dom_DNA_BS"/>
</dbReference>
<feature type="binding site" evidence="15">
    <location>
        <position position="178"/>
    </location>
    <ligand>
        <name>DNA</name>
        <dbReference type="ChEBI" id="CHEBI:16991"/>
    </ligand>
</feature>
<dbReference type="InterPro" id="IPR010979">
    <property type="entry name" value="Ribosomal_uS13-like_H2TH"/>
</dbReference>
<evidence type="ECO:0000256" key="5">
    <source>
        <dbReference type="ARBA" id="ARBA00022763"/>
    </source>
</evidence>
<dbReference type="SUPFAM" id="SSF81624">
    <property type="entry name" value="N-terminal domain of MutM-like DNA repair proteins"/>
    <property type="match status" value="1"/>
</dbReference>
<dbReference type="eggNOG" id="COG0266">
    <property type="taxonomic scope" value="Bacteria"/>
</dbReference>
<dbReference type="KEGG" id="cvt:B843_08610"/>
<evidence type="ECO:0000259" key="17">
    <source>
        <dbReference type="PROSITE" id="PS51068"/>
    </source>
</evidence>
<keyword evidence="8 15" id="KW-0862">Zinc</keyword>
<dbReference type="SMART" id="SM00898">
    <property type="entry name" value="Fapy_DNA_glyco"/>
    <property type="match status" value="1"/>
</dbReference>